<comment type="caution">
    <text evidence="2">The sequence shown here is derived from an EMBL/GenBank/DDBJ whole genome shotgun (WGS) entry which is preliminary data.</text>
</comment>
<sequence length="237" mass="26703">MRAGYKSRDVHEWQGLEGENQQTNHQDKLLQYFTENLSHTGIEPALLEDFSPRHLKPYQLAYVPGGIDSLFLKAVCLDGSSPDTGKGKTKFESSSCTNKVSHGFHLVEGQSGHNMEDYHVAEYRKKKGHALGLFAIFDGHLGDRVPSYLKDNLFNNILEELIAFCQQNIPEIQQNQLNSSTREYFFRHSRSYTGKHRSGVLLVQPQTGDIEINNGKTYRACVHPRSGGGPPCLRRGN</sequence>
<feature type="compositionally biased region" description="Basic and acidic residues" evidence="1">
    <location>
        <begin position="1"/>
        <end position="14"/>
    </location>
</feature>
<feature type="region of interest" description="Disordered" evidence="1">
    <location>
        <begin position="1"/>
        <end position="21"/>
    </location>
</feature>
<keyword evidence="3" id="KW-1185">Reference proteome</keyword>
<evidence type="ECO:0000313" key="3">
    <source>
        <dbReference type="Proteomes" id="UP001604277"/>
    </source>
</evidence>
<dbReference type="Gene3D" id="3.60.40.10">
    <property type="entry name" value="PPM-type phosphatase domain"/>
    <property type="match status" value="1"/>
</dbReference>
<name>A0ABD1XCF2_9LAMI</name>
<dbReference type="Proteomes" id="UP001604277">
    <property type="component" value="Unassembled WGS sequence"/>
</dbReference>
<evidence type="ECO:0000256" key="1">
    <source>
        <dbReference type="SAM" id="MobiDB-lite"/>
    </source>
</evidence>
<reference evidence="3" key="1">
    <citation type="submission" date="2024-07" db="EMBL/GenBank/DDBJ databases">
        <title>Two chromosome-level genome assemblies of Korean endemic species Abeliophyllum distichum and Forsythia ovata (Oleaceae).</title>
        <authorList>
            <person name="Jang H."/>
        </authorList>
    </citation>
    <scope>NUCLEOTIDE SEQUENCE [LARGE SCALE GENOMIC DNA]</scope>
</reference>
<accession>A0ABD1XCF2</accession>
<dbReference type="SUPFAM" id="SSF81606">
    <property type="entry name" value="PP2C-like"/>
    <property type="match status" value="1"/>
</dbReference>
<protein>
    <submittedName>
        <fullName evidence="2">PPM-type phosphatase domain-containing protein</fullName>
    </submittedName>
</protein>
<gene>
    <name evidence="2" type="ORF">Fot_04386</name>
</gene>
<organism evidence="2 3">
    <name type="scientific">Forsythia ovata</name>
    <dbReference type="NCBI Taxonomy" id="205694"/>
    <lineage>
        <taxon>Eukaryota</taxon>
        <taxon>Viridiplantae</taxon>
        <taxon>Streptophyta</taxon>
        <taxon>Embryophyta</taxon>
        <taxon>Tracheophyta</taxon>
        <taxon>Spermatophyta</taxon>
        <taxon>Magnoliopsida</taxon>
        <taxon>eudicotyledons</taxon>
        <taxon>Gunneridae</taxon>
        <taxon>Pentapetalae</taxon>
        <taxon>asterids</taxon>
        <taxon>lamiids</taxon>
        <taxon>Lamiales</taxon>
        <taxon>Oleaceae</taxon>
        <taxon>Forsythieae</taxon>
        <taxon>Forsythia</taxon>
    </lineage>
</organism>
<dbReference type="InterPro" id="IPR036457">
    <property type="entry name" value="PPM-type-like_dom_sf"/>
</dbReference>
<evidence type="ECO:0000313" key="2">
    <source>
        <dbReference type="EMBL" id="KAL2559647.1"/>
    </source>
</evidence>
<dbReference type="EMBL" id="JBFOLJ010000001">
    <property type="protein sequence ID" value="KAL2559647.1"/>
    <property type="molecule type" value="Genomic_DNA"/>
</dbReference>
<dbReference type="AlphaFoldDB" id="A0ABD1XCF2"/>
<proteinExistence type="predicted"/>